<accession>A0AAV4WKP4</accession>
<dbReference type="InterPro" id="IPR003609">
    <property type="entry name" value="Pan_app"/>
</dbReference>
<dbReference type="AlphaFoldDB" id="A0AAV4WKP4"/>
<evidence type="ECO:0000259" key="1">
    <source>
        <dbReference type="PROSITE" id="PS50948"/>
    </source>
</evidence>
<dbReference type="Pfam" id="PF00024">
    <property type="entry name" value="PAN_1"/>
    <property type="match status" value="1"/>
</dbReference>
<protein>
    <submittedName>
        <fullName evidence="2">Apple domain-containing protein</fullName>
    </submittedName>
</protein>
<dbReference type="PROSITE" id="PS50948">
    <property type="entry name" value="PAN"/>
    <property type="match status" value="1"/>
</dbReference>
<gene>
    <name evidence="2" type="primary">AVEN_60003_1</name>
    <name evidence="2" type="ORF">CDAR_506151</name>
</gene>
<dbReference type="EMBL" id="BPLQ01014688">
    <property type="protein sequence ID" value="GIY82128.1"/>
    <property type="molecule type" value="Genomic_DNA"/>
</dbReference>
<dbReference type="SMART" id="SM00473">
    <property type="entry name" value="PAN_AP"/>
    <property type="match status" value="1"/>
</dbReference>
<dbReference type="Proteomes" id="UP001054837">
    <property type="component" value="Unassembled WGS sequence"/>
</dbReference>
<evidence type="ECO:0000313" key="2">
    <source>
        <dbReference type="EMBL" id="GIY82128.1"/>
    </source>
</evidence>
<name>A0AAV4WKP4_9ARAC</name>
<keyword evidence="3" id="KW-1185">Reference proteome</keyword>
<dbReference type="Gene3D" id="3.50.4.10">
    <property type="entry name" value="Hepatocyte Growth Factor"/>
    <property type="match status" value="1"/>
</dbReference>
<feature type="domain" description="Apple" evidence="1">
    <location>
        <begin position="58"/>
        <end position="140"/>
    </location>
</feature>
<dbReference type="SUPFAM" id="SSF57414">
    <property type="entry name" value="Hairpin loop containing domain-like"/>
    <property type="match status" value="1"/>
</dbReference>
<proteinExistence type="predicted"/>
<sequence>MTADLVINSSTLTAQRNDYCTETTASQKQKHFTTDTFIQSSESASLFFSGFFSEPSRCMFHQQNGRTLVQGGHVHVQGSAVTREECEQACVHHSDFTCRSFEFDPGSNLCLLSPDDSYSITEGLRPPNAQGRYFYERGSCIEGKVSINGLGGGGNY</sequence>
<comment type="caution">
    <text evidence="2">The sequence shown here is derived from an EMBL/GenBank/DDBJ whole genome shotgun (WGS) entry which is preliminary data.</text>
</comment>
<evidence type="ECO:0000313" key="3">
    <source>
        <dbReference type="Proteomes" id="UP001054837"/>
    </source>
</evidence>
<organism evidence="2 3">
    <name type="scientific">Caerostris darwini</name>
    <dbReference type="NCBI Taxonomy" id="1538125"/>
    <lineage>
        <taxon>Eukaryota</taxon>
        <taxon>Metazoa</taxon>
        <taxon>Ecdysozoa</taxon>
        <taxon>Arthropoda</taxon>
        <taxon>Chelicerata</taxon>
        <taxon>Arachnida</taxon>
        <taxon>Araneae</taxon>
        <taxon>Araneomorphae</taxon>
        <taxon>Entelegynae</taxon>
        <taxon>Araneoidea</taxon>
        <taxon>Araneidae</taxon>
        <taxon>Caerostris</taxon>
    </lineage>
</organism>
<dbReference type="CDD" id="cd01099">
    <property type="entry name" value="PAN_AP_HGF"/>
    <property type="match status" value="1"/>
</dbReference>
<reference evidence="2 3" key="1">
    <citation type="submission" date="2021-06" db="EMBL/GenBank/DDBJ databases">
        <title>Caerostris darwini draft genome.</title>
        <authorList>
            <person name="Kono N."/>
            <person name="Arakawa K."/>
        </authorList>
    </citation>
    <scope>NUCLEOTIDE SEQUENCE [LARGE SCALE GENOMIC DNA]</scope>
</reference>